<dbReference type="AlphaFoldDB" id="S7TG91"/>
<keyword evidence="2" id="KW-0812">Transmembrane</keyword>
<organism evidence="3 4">
    <name type="scientific">Alkalidesulfovibrio alkalitolerans DSM 16529</name>
    <dbReference type="NCBI Taxonomy" id="1121439"/>
    <lineage>
        <taxon>Bacteria</taxon>
        <taxon>Pseudomonadati</taxon>
        <taxon>Thermodesulfobacteriota</taxon>
        <taxon>Desulfovibrionia</taxon>
        <taxon>Desulfovibrionales</taxon>
        <taxon>Desulfovibrionaceae</taxon>
        <taxon>Alkalidesulfovibrio</taxon>
    </lineage>
</organism>
<keyword evidence="1" id="KW-0175">Coiled coil</keyword>
<dbReference type="STRING" id="1121439.dsat_1845"/>
<gene>
    <name evidence="3" type="ORF">dsat_1845</name>
</gene>
<feature type="coiled-coil region" evidence="1">
    <location>
        <begin position="44"/>
        <end position="71"/>
    </location>
</feature>
<protein>
    <submittedName>
        <fullName evidence="3">Uncharacterized protein</fullName>
    </submittedName>
</protein>
<keyword evidence="4" id="KW-1185">Reference proteome</keyword>
<dbReference type="eggNOG" id="ENOG5031PF4">
    <property type="taxonomic scope" value="Bacteria"/>
</dbReference>
<keyword evidence="2" id="KW-0472">Membrane</keyword>
<dbReference type="Proteomes" id="UP000014975">
    <property type="component" value="Unassembled WGS sequence"/>
</dbReference>
<evidence type="ECO:0000313" key="4">
    <source>
        <dbReference type="Proteomes" id="UP000014975"/>
    </source>
</evidence>
<accession>S7TG91</accession>
<dbReference type="PATRIC" id="fig|1121439.3.peg.231"/>
<name>S7TG91_9BACT</name>
<reference evidence="3 4" key="1">
    <citation type="journal article" date="2013" name="Genome Announc.">
        <title>Draft genome sequences for three mercury-methylating, sulfate-reducing bacteria.</title>
        <authorList>
            <person name="Brown S.D."/>
            <person name="Hurt R.A.Jr."/>
            <person name="Gilmour C.C."/>
            <person name="Elias D.A."/>
        </authorList>
    </citation>
    <scope>NUCLEOTIDE SEQUENCE [LARGE SCALE GENOMIC DNA]</scope>
    <source>
        <strain evidence="3 4">DSM 16529</strain>
    </source>
</reference>
<evidence type="ECO:0000313" key="3">
    <source>
        <dbReference type="EMBL" id="EPR35741.1"/>
    </source>
</evidence>
<proteinExistence type="predicted"/>
<dbReference type="EMBL" id="ATHI01000002">
    <property type="protein sequence ID" value="EPR35741.1"/>
    <property type="molecule type" value="Genomic_DNA"/>
</dbReference>
<keyword evidence="2" id="KW-1133">Transmembrane helix</keyword>
<comment type="caution">
    <text evidence="3">The sequence shown here is derived from an EMBL/GenBank/DDBJ whole genome shotgun (WGS) entry which is preliminary data.</text>
</comment>
<evidence type="ECO:0000256" key="2">
    <source>
        <dbReference type="SAM" id="Phobius"/>
    </source>
</evidence>
<dbReference type="RefSeq" id="WP_020885731.1">
    <property type="nucleotide sequence ID" value="NZ_ATHI01000002.1"/>
</dbReference>
<sequence length="81" mass="9586">MIGNLTYFLLFVVTTFLLFIFLYARYSRFQSDISAKQGDVRDLEEKNQRRIEALKEQIRLKRMEAQSLGQKLDALRRDVGL</sequence>
<evidence type="ECO:0000256" key="1">
    <source>
        <dbReference type="SAM" id="Coils"/>
    </source>
</evidence>
<feature type="transmembrane region" description="Helical" evidence="2">
    <location>
        <begin position="6"/>
        <end position="24"/>
    </location>
</feature>